<sequence>MTTNTLELIAKEENFDEEAYLRANPDVANAVKEKQFESGYKHFKAFGKNEGRKMRFSFAKIQEAKTRKLQKIEHLLRKDMPCLRKTTHYDFLSDHLRSKFNIIDTDAVSSNNYDGYTQKLIEDNKNGWILDCGAGKRPIYFDNVVNFEIVDYDTTDVRGVGEMLPFIDEAFDAIISIAVLEHVKDPFLCAKEISRVLKKGGNLICCVPFLQPLHGYPHHYYNMTHQGLQNLFSDSLTIDKVTVYESILPIWSLTWILKSWADGLNEKTKKDFMKMTVADLMGNTEKYLHMPFVKELSQDKNLELASATVLFAHK</sequence>
<organism evidence="2 3">
    <name type="scientific">Candidatus Contendibacter odensensis</name>
    <dbReference type="NCBI Taxonomy" id="1400860"/>
    <lineage>
        <taxon>Bacteria</taxon>
        <taxon>Pseudomonadati</taxon>
        <taxon>Pseudomonadota</taxon>
        <taxon>Gammaproteobacteria</taxon>
        <taxon>Candidatus Competibacteraceae</taxon>
        <taxon>Candidatus Contendibacter</taxon>
    </lineage>
</organism>
<evidence type="ECO:0000313" key="3">
    <source>
        <dbReference type="Proteomes" id="UP000229278"/>
    </source>
</evidence>
<keyword evidence="2" id="KW-0489">Methyltransferase</keyword>
<reference evidence="2 3" key="1">
    <citation type="submission" date="2017-10" db="EMBL/GenBank/DDBJ databases">
        <title>Novel microbial diversity and functional potential in the marine mammal oral microbiome.</title>
        <authorList>
            <person name="Dudek N.K."/>
            <person name="Sun C.L."/>
            <person name="Burstein D."/>
            <person name="Kantor R.S."/>
            <person name="Aliaga Goltsman D.S."/>
            <person name="Bik E.M."/>
            <person name="Thomas B.C."/>
            <person name="Banfield J.F."/>
            <person name="Relman D.A."/>
        </authorList>
    </citation>
    <scope>NUCLEOTIDE SEQUENCE [LARGE SCALE GENOMIC DNA]</scope>
    <source>
        <strain evidence="2">DOLJORAL78_50_517</strain>
    </source>
</reference>
<name>A0A2G6PFA9_9GAMM</name>
<dbReference type="Proteomes" id="UP000229278">
    <property type="component" value="Unassembled WGS sequence"/>
</dbReference>
<dbReference type="Pfam" id="PF08241">
    <property type="entry name" value="Methyltransf_11"/>
    <property type="match status" value="1"/>
</dbReference>
<dbReference type="GO" id="GO:0032259">
    <property type="term" value="P:methylation"/>
    <property type="evidence" value="ECO:0007669"/>
    <property type="project" value="UniProtKB-KW"/>
</dbReference>
<evidence type="ECO:0000259" key="1">
    <source>
        <dbReference type="Pfam" id="PF08241"/>
    </source>
</evidence>
<dbReference type="SUPFAM" id="SSF53335">
    <property type="entry name" value="S-adenosyl-L-methionine-dependent methyltransferases"/>
    <property type="match status" value="1"/>
</dbReference>
<dbReference type="InterPro" id="IPR013216">
    <property type="entry name" value="Methyltransf_11"/>
</dbReference>
<feature type="domain" description="Methyltransferase type 11" evidence="1">
    <location>
        <begin position="157"/>
        <end position="205"/>
    </location>
</feature>
<gene>
    <name evidence="2" type="ORF">CSA09_02840</name>
</gene>
<accession>A0A2G6PFA9</accession>
<proteinExistence type="predicted"/>
<comment type="caution">
    <text evidence="2">The sequence shown here is derived from an EMBL/GenBank/DDBJ whole genome shotgun (WGS) entry which is preliminary data.</text>
</comment>
<keyword evidence="2" id="KW-0808">Transferase</keyword>
<dbReference type="CDD" id="cd02440">
    <property type="entry name" value="AdoMet_MTases"/>
    <property type="match status" value="1"/>
</dbReference>
<dbReference type="GO" id="GO:0008757">
    <property type="term" value="F:S-adenosylmethionine-dependent methyltransferase activity"/>
    <property type="evidence" value="ECO:0007669"/>
    <property type="project" value="InterPro"/>
</dbReference>
<dbReference type="EMBL" id="PDTV01000006">
    <property type="protein sequence ID" value="PIE83235.1"/>
    <property type="molecule type" value="Genomic_DNA"/>
</dbReference>
<evidence type="ECO:0000313" key="2">
    <source>
        <dbReference type="EMBL" id="PIE83235.1"/>
    </source>
</evidence>
<protein>
    <submittedName>
        <fullName evidence="2">Methyltransferase type 11</fullName>
    </submittedName>
</protein>
<dbReference type="InterPro" id="IPR029063">
    <property type="entry name" value="SAM-dependent_MTases_sf"/>
</dbReference>
<dbReference type="AlphaFoldDB" id="A0A2G6PFA9"/>
<dbReference type="Gene3D" id="3.40.50.150">
    <property type="entry name" value="Vaccinia Virus protein VP39"/>
    <property type="match status" value="1"/>
</dbReference>